<dbReference type="PROSITE" id="PS00788">
    <property type="entry name" value="CHORISMATE_SYNTHASE_2"/>
    <property type="match status" value="1"/>
</dbReference>
<feature type="binding site" evidence="7">
    <location>
        <position position="403"/>
    </location>
    <ligand>
        <name>FMN</name>
        <dbReference type="ChEBI" id="CHEBI:58210"/>
    </ligand>
</feature>
<dbReference type="NCBIfam" id="TIGR00033">
    <property type="entry name" value="aroC"/>
    <property type="match status" value="1"/>
</dbReference>
<comment type="similarity">
    <text evidence="2 7 8">Belongs to the chorismate synthase family.</text>
</comment>
<proteinExistence type="inferred from homology"/>
<keyword evidence="7" id="KW-0521">NADP</keyword>
<evidence type="ECO:0000256" key="3">
    <source>
        <dbReference type="ARBA" id="ARBA00013036"/>
    </source>
</evidence>
<name>A0ABS0AZH4_9BACT</name>
<comment type="function">
    <text evidence="7">Catalyzes the anti-1,4-elimination of the C-3 phosphate and the C-6 proR hydrogen from 5-enolpyruvylshikimate-3-phosphate (EPSP) to yield chorismate, which is the branch point compound that serves as the starting substrate for the three terminal pathways of aromatic amino acid biosynthesis. This reaction introduces a second double bond into the aromatic ring system.</text>
</comment>
<accession>A0ABS0AZH4</accession>
<evidence type="ECO:0000256" key="5">
    <source>
        <dbReference type="ARBA" id="ARBA00023141"/>
    </source>
</evidence>
<dbReference type="InterPro" id="IPR035904">
    <property type="entry name" value="Chorismate_synth_AroC_sf"/>
</dbReference>
<sequence>MSSSRSSPQEEGRCSSMKTSKRSKKIATSSTSFAKEKSSANGFSEKIPSPPLSTRTIPTPPSTKCMTSGTTFIKKSEPKRSTSPPWRMRRWSTPSAKVSAMASNSFGTLFRITTWGESHGKAIGVVIDGCPAGLPLTEEEVNTELALRAPGKSPHTSPRKEPDQAEILSGLFKGKTTGAPISIIIPNKDADPSKYTPIKELMRPGHANFTYLKKYGIFDYRGGGRASARETACRVAAGAVAKKLLAHFGVTVTAQIHSIGGATTEKEILKVLENLNGDSVGGVVSCTVTGLPIGLGDPIYEKLEANLAKGMLSIPASKGFEIGSGFEAARIKGSEHNDSFTTDESGNIVPTSNHAGGTLGGISTGLPLDFRVAFKPTSSIARAQPTVDTAGGAQIFELPAGSRHDPCVAIRAVPVVAAMAALNCVDCYLMNYCSKMHCYSS</sequence>
<keyword evidence="4 7" id="KW-0028">Amino-acid biosynthesis</keyword>
<dbReference type="Proteomes" id="UP001194714">
    <property type="component" value="Unassembled WGS sequence"/>
</dbReference>
<evidence type="ECO:0000256" key="1">
    <source>
        <dbReference type="ARBA" id="ARBA00005044"/>
    </source>
</evidence>
<dbReference type="InterPro" id="IPR020541">
    <property type="entry name" value="Chorismate_synthase_CS"/>
</dbReference>
<dbReference type="GO" id="GO:0004107">
    <property type="term" value="F:chorismate synthase activity"/>
    <property type="evidence" value="ECO:0007669"/>
    <property type="project" value="UniProtKB-EC"/>
</dbReference>
<comment type="cofactor">
    <cofactor evidence="7 8">
        <name>FMNH2</name>
        <dbReference type="ChEBI" id="CHEBI:57618"/>
    </cofactor>
    <text evidence="7 8">Reduced FMN (FMNH(2)).</text>
</comment>
<keyword evidence="7" id="KW-0288">FMN</keyword>
<dbReference type="SUPFAM" id="SSF103263">
    <property type="entry name" value="Chorismate synthase, AroC"/>
    <property type="match status" value="1"/>
</dbReference>
<evidence type="ECO:0000256" key="9">
    <source>
        <dbReference type="SAM" id="MobiDB-lite"/>
    </source>
</evidence>
<evidence type="ECO:0000256" key="4">
    <source>
        <dbReference type="ARBA" id="ARBA00022605"/>
    </source>
</evidence>
<evidence type="ECO:0000313" key="11">
    <source>
        <dbReference type="Proteomes" id="UP001194714"/>
    </source>
</evidence>
<dbReference type="PANTHER" id="PTHR21085">
    <property type="entry name" value="CHORISMATE SYNTHASE"/>
    <property type="match status" value="1"/>
</dbReference>
<dbReference type="CDD" id="cd07304">
    <property type="entry name" value="Chorismate_synthase"/>
    <property type="match status" value="1"/>
</dbReference>
<evidence type="ECO:0000256" key="8">
    <source>
        <dbReference type="RuleBase" id="RU000605"/>
    </source>
</evidence>
<keyword evidence="5 7" id="KW-0057">Aromatic amino acid biosynthesis</keyword>
<evidence type="ECO:0000256" key="6">
    <source>
        <dbReference type="ARBA" id="ARBA00023239"/>
    </source>
</evidence>
<feature type="binding site" evidence="7">
    <location>
        <position position="360"/>
    </location>
    <ligand>
        <name>FMN</name>
        <dbReference type="ChEBI" id="CHEBI:58210"/>
    </ligand>
</feature>
<dbReference type="PANTHER" id="PTHR21085:SF0">
    <property type="entry name" value="CHORISMATE SYNTHASE"/>
    <property type="match status" value="1"/>
</dbReference>
<feature type="binding site" evidence="7">
    <location>
        <position position="148"/>
    </location>
    <ligand>
        <name>NADP(+)</name>
        <dbReference type="ChEBI" id="CHEBI:58349"/>
    </ligand>
</feature>
<evidence type="ECO:0000313" key="10">
    <source>
        <dbReference type="EMBL" id="MBF5059534.1"/>
    </source>
</evidence>
<feature type="binding site" evidence="7">
    <location>
        <begin position="225"/>
        <end position="227"/>
    </location>
    <ligand>
        <name>FMN</name>
        <dbReference type="ChEBI" id="CHEBI:58210"/>
    </ligand>
</feature>
<comment type="pathway">
    <text evidence="1 7 8">Metabolic intermediate biosynthesis; chorismate biosynthesis; chorismate from D-erythrose 4-phosphate and phosphoenolpyruvate: step 7/7.</text>
</comment>
<feature type="compositionally biased region" description="Polar residues" evidence="9">
    <location>
        <begin position="52"/>
        <end position="73"/>
    </location>
</feature>
<reference evidence="10 11" key="1">
    <citation type="submission" date="2020-01" db="EMBL/GenBank/DDBJ databases">
        <title>Draft genome sequence of Cand. Neptunochlamydia vexilliferae K9.</title>
        <authorList>
            <person name="Schulz F."/>
            <person name="Koestlbacher S."/>
            <person name="Wascher F."/>
            <person name="Pizzetti I."/>
            <person name="Horn M."/>
        </authorList>
    </citation>
    <scope>NUCLEOTIDE SEQUENCE [LARGE SCALE GENOMIC DNA]</scope>
    <source>
        <strain evidence="10 11">K9</strain>
    </source>
</reference>
<gene>
    <name evidence="7" type="primary">aroC</name>
    <name evidence="10" type="ORF">NEPTK9_001048</name>
</gene>
<dbReference type="EC" id="4.2.3.5" evidence="3 7"/>
<keyword evidence="6 7" id="KW-0456">Lyase</keyword>
<feature type="binding site" evidence="7">
    <location>
        <begin position="375"/>
        <end position="379"/>
    </location>
    <ligand>
        <name>FMN</name>
        <dbReference type="ChEBI" id="CHEBI:58210"/>
    </ligand>
</feature>
<feature type="region of interest" description="Disordered" evidence="9">
    <location>
        <begin position="1"/>
        <end position="94"/>
    </location>
</feature>
<evidence type="ECO:0000256" key="2">
    <source>
        <dbReference type="ARBA" id="ARBA00008014"/>
    </source>
</evidence>
<dbReference type="EMBL" id="JAAEJV010000027">
    <property type="protein sequence ID" value="MBF5059534.1"/>
    <property type="molecule type" value="Genomic_DNA"/>
</dbReference>
<keyword evidence="7" id="KW-0274">FAD</keyword>
<comment type="subunit">
    <text evidence="7">Homotetramer.</text>
</comment>
<evidence type="ECO:0000256" key="7">
    <source>
        <dbReference type="HAMAP-Rule" id="MF_00300"/>
    </source>
</evidence>
<dbReference type="Gene3D" id="3.60.150.10">
    <property type="entry name" value="Chorismate synthase AroC"/>
    <property type="match status" value="2"/>
</dbReference>
<dbReference type="PROSITE" id="PS00787">
    <property type="entry name" value="CHORISMATE_SYNTHASE_1"/>
    <property type="match status" value="1"/>
</dbReference>
<protein>
    <recommendedName>
        <fullName evidence="3 7">Chorismate synthase</fullName>
        <shortName evidence="7">CS</shortName>
        <ecNumber evidence="3 7">4.2.3.5</ecNumber>
    </recommendedName>
    <alternativeName>
        <fullName evidence="7">5-enolpyruvylshikimate-3-phosphate phospholyase</fullName>
    </alternativeName>
</protein>
<comment type="catalytic activity">
    <reaction evidence="7 8">
        <text>5-O-(1-carboxyvinyl)-3-phosphoshikimate = chorismate + phosphate</text>
        <dbReference type="Rhea" id="RHEA:21020"/>
        <dbReference type="ChEBI" id="CHEBI:29748"/>
        <dbReference type="ChEBI" id="CHEBI:43474"/>
        <dbReference type="ChEBI" id="CHEBI:57701"/>
        <dbReference type="EC" id="4.2.3.5"/>
    </reaction>
</comment>
<dbReference type="HAMAP" id="MF_00300">
    <property type="entry name" value="Chorismate_synth"/>
    <property type="match status" value="1"/>
</dbReference>
<dbReference type="InterPro" id="IPR000453">
    <property type="entry name" value="Chorismate_synth"/>
</dbReference>
<organism evidence="10 11">
    <name type="scientific">Candidatus Neptunichlamydia vexilliferae</name>
    <dbReference type="NCBI Taxonomy" id="1651774"/>
    <lineage>
        <taxon>Bacteria</taxon>
        <taxon>Pseudomonadati</taxon>
        <taxon>Chlamydiota</taxon>
        <taxon>Chlamydiia</taxon>
        <taxon>Parachlamydiales</taxon>
        <taxon>Simkaniaceae</taxon>
        <taxon>Candidatus Neptunichlamydia</taxon>
    </lineage>
</organism>
<comment type="caution">
    <text evidence="10">The sequence shown here is derived from an EMBL/GenBank/DDBJ whole genome shotgun (WGS) entry which is preliminary data.</text>
</comment>
<dbReference type="Pfam" id="PF01264">
    <property type="entry name" value="Chorismate_synt"/>
    <property type="match status" value="1"/>
</dbReference>
<keyword evidence="7" id="KW-0285">Flavoprotein</keyword>
<comment type="caution">
    <text evidence="7">Lacks conserved residue(s) required for the propagation of feature annotation.</text>
</comment>
<keyword evidence="11" id="KW-1185">Reference proteome</keyword>